<dbReference type="OrthoDB" id="622552at2"/>
<dbReference type="Gene3D" id="2.40.128.140">
    <property type="entry name" value="Outer membrane protein"/>
    <property type="match status" value="1"/>
</dbReference>
<accession>A0A1B8TRP6</accession>
<sequence length="316" mass="36585">MKNRVFIFLFFISLSLFSQQKYSKEISFVSDNDLYVSVNSDRYYTNGMFLTYRYLSENKNKNLEKKIFEWQIGHKMYTAYRPVVKTINLHDRPFAGYLYAGLGLRKVYKNNKILNTSVQIGIIGPNAYAKELQDFIHDIYGFEEATGWQYQIKNAFGLNFGAEYTNLLTESKSKTFDISWVNSANLGTVFTNINTGLNFRFGFTELQKMANSIAFNTNLNDESTTFKREVESFFYIKPALQLAFYDATIQGSFLNKNSIVTKEIIPLVFNLELGIKFTANRFNFGYAFNYNTSKSKDLRRTAGHKYGAISVNYLLH</sequence>
<evidence type="ECO:0000313" key="2">
    <source>
        <dbReference type="Proteomes" id="UP000092612"/>
    </source>
</evidence>
<dbReference type="KEGG" id="prn:BW723_16395"/>
<dbReference type="InterPro" id="IPR037107">
    <property type="entry name" value="Put_OMP_sf"/>
</dbReference>
<dbReference type="InterPro" id="IPR018707">
    <property type="entry name" value="LpxR"/>
</dbReference>
<keyword evidence="2" id="KW-1185">Reference proteome</keyword>
<reference evidence="2" key="1">
    <citation type="submission" date="2016-02" db="EMBL/GenBank/DDBJ databases">
        <title>Paenibacillus sp. LPB0068, isolated from Crassostrea gigas.</title>
        <authorList>
            <person name="Shin S.-K."/>
            <person name="Yi H."/>
        </authorList>
    </citation>
    <scope>NUCLEOTIDE SEQUENCE [LARGE SCALE GENOMIC DNA]</scope>
    <source>
        <strain evidence="2">KCTC 23969</strain>
    </source>
</reference>
<protein>
    <recommendedName>
        <fullName evidence="3">Lipid A deacylase LpxR family protein</fullName>
    </recommendedName>
</protein>
<gene>
    <name evidence="1" type="ORF">LPB301_15250</name>
</gene>
<comment type="caution">
    <text evidence="1">The sequence shown here is derived from an EMBL/GenBank/DDBJ whole genome shotgun (WGS) entry which is preliminary data.</text>
</comment>
<dbReference type="Pfam" id="PF09982">
    <property type="entry name" value="LpxR"/>
    <property type="match status" value="1"/>
</dbReference>
<organism evidence="1 2">
    <name type="scientific">Polaribacter reichenbachii</name>
    <dbReference type="NCBI Taxonomy" id="996801"/>
    <lineage>
        <taxon>Bacteria</taxon>
        <taxon>Pseudomonadati</taxon>
        <taxon>Bacteroidota</taxon>
        <taxon>Flavobacteriia</taxon>
        <taxon>Flavobacteriales</taxon>
        <taxon>Flavobacteriaceae</taxon>
    </lineage>
</organism>
<evidence type="ECO:0008006" key="3">
    <source>
        <dbReference type="Google" id="ProtNLM"/>
    </source>
</evidence>
<evidence type="ECO:0000313" key="1">
    <source>
        <dbReference type="EMBL" id="OBY62235.1"/>
    </source>
</evidence>
<dbReference type="RefSeq" id="WP_068364110.1">
    <property type="nucleotide sequence ID" value="NZ_CP019337.1"/>
</dbReference>
<name>A0A1B8TRP6_9FLAO</name>
<proteinExistence type="predicted"/>
<dbReference type="Proteomes" id="UP000092612">
    <property type="component" value="Unassembled WGS sequence"/>
</dbReference>
<dbReference type="AlphaFoldDB" id="A0A1B8TRP6"/>
<dbReference type="STRING" id="996801.BW723_16395"/>
<dbReference type="EMBL" id="LSFL01000041">
    <property type="protein sequence ID" value="OBY62235.1"/>
    <property type="molecule type" value="Genomic_DNA"/>
</dbReference>